<dbReference type="RefSeq" id="XP_003668569.1">
    <property type="nucleotide sequence ID" value="XM_003668521.1"/>
</dbReference>
<gene>
    <name evidence="13" type="primary">NDAI0B02910</name>
    <name evidence="13" type="ordered locus">NDAI_0B02910</name>
</gene>
<keyword evidence="3 10" id="KW-0812">Transmembrane</keyword>
<evidence type="ECO:0000256" key="2">
    <source>
        <dbReference type="ARBA" id="ARBA00008251"/>
    </source>
</evidence>
<dbReference type="GO" id="GO:0005794">
    <property type="term" value="C:Golgi apparatus"/>
    <property type="evidence" value="ECO:0007669"/>
    <property type="project" value="UniProtKB-SubCell"/>
</dbReference>
<dbReference type="PANTHER" id="PTHR12106">
    <property type="entry name" value="SORTILIN RELATED"/>
    <property type="match status" value="1"/>
</dbReference>
<evidence type="ECO:0000256" key="6">
    <source>
        <dbReference type="ARBA" id="ARBA00022989"/>
    </source>
</evidence>
<protein>
    <recommendedName>
        <fullName evidence="12">VPS10 domain-containing protein</fullName>
    </recommendedName>
</protein>
<evidence type="ECO:0000256" key="4">
    <source>
        <dbReference type="ARBA" id="ARBA00022729"/>
    </source>
</evidence>
<evidence type="ECO:0000256" key="5">
    <source>
        <dbReference type="ARBA" id="ARBA00022737"/>
    </source>
</evidence>
<dbReference type="Proteomes" id="UP000000689">
    <property type="component" value="Chromosome 2"/>
</dbReference>
<dbReference type="SUPFAM" id="SSF110296">
    <property type="entry name" value="Oligoxyloglucan reducing end-specific cellobiohydrolase"/>
    <property type="match status" value="2"/>
</dbReference>
<dbReference type="STRING" id="1071378.G0W6B5"/>
<evidence type="ECO:0000256" key="8">
    <source>
        <dbReference type="ARBA" id="ARBA00023180"/>
    </source>
</evidence>
<dbReference type="KEGG" id="ndi:NDAI_0B02910"/>
<evidence type="ECO:0000313" key="14">
    <source>
        <dbReference type="Proteomes" id="UP000000689"/>
    </source>
</evidence>
<dbReference type="GO" id="GO:0006623">
    <property type="term" value="P:protein targeting to vacuole"/>
    <property type="evidence" value="ECO:0007669"/>
    <property type="project" value="TreeGrafter"/>
</dbReference>
<dbReference type="HOGENOM" id="CLU_000700_0_0_1"/>
<dbReference type="Gene3D" id="2.120.10.10">
    <property type="match status" value="1"/>
</dbReference>
<feature type="region of interest" description="Disordered" evidence="9">
    <location>
        <begin position="1540"/>
        <end position="1586"/>
    </location>
</feature>
<keyword evidence="4 11" id="KW-0732">Signal</keyword>
<feature type="chain" id="PRO_5003411292" description="VPS10 domain-containing protein" evidence="11">
    <location>
        <begin position="25"/>
        <end position="1586"/>
    </location>
</feature>
<dbReference type="InterPro" id="IPR015943">
    <property type="entry name" value="WD40/YVTN_repeat-like_dom_sf"/>
</dbReference>
<dbReference type="InterPro" id="IPR036278">
    <property type="entry name" value="Sialidase_sf"/>
</dbReference>
<dbReference type="Gene3D" id="2.10.70.80">
    <property type="match status" value="1"/>
</dbReference>
<sequence length="1586" mass="177328">MRLLSWAPIWLVVVTLLNFPLANADNNEFIPKVTKTSSKSSFNIEPFDDSTTILKLEDSNLFRSENNGESWNPIKEIKDKVYWVHVDEFNSHDRAFAYSESDKTNIIYITEDQGKTWKSSKVPMDSKKTSIHGCHVLTHPTNKNYLIARCTACDASASSKTLKGKYTSNTRCETITFLSQNLGKSYNKVEPPSIKKIESTISTETICRFMRNTKNSQLGDSDATVVCSYDIIEQPKNSPIIKTTSSFFTTIDGGKTIKQYDIFKDKAISSYAIKKSNIVVLTQEDKYNRHSAKKLWVSKDGISFKEAYLPTQLRYTVAGMIKEDDFGKIILPIRRQQSATTDDDTSTVAEMLVSDSTGLKFTPFDWVPQDTQGWANLYMPKELKGTMIGTFASMMRRFGRKHKGSSNSTDERGVTKITVDNGKTWSNLKVVDPANKDSYPCNIDDVEHCSLQILSPFQTDAEPSPGILIRIGYVSDGNSLEILDNKTFISTDGGLTWRMIFDYPVIYAIGDSANIIVAVPFDPNEDNDPESEFYYSLDQGETWNEYQLEEPIIPLEIVSTTPDGSGLNFIINGFLVTANPFDENGTGNFIYAIDFSELYDKKLCTKDDFEQWYLGNGNCINGAKYSYPRRKQNSKCIARKLFEDLELTEQVCDECTNADYECSFEFIKDNEGKCVPDYNLLTMSGACSATKKDTLKIAPMQLITGDKCKKPLDISPVDVSCEDVPNRGGSPNKGKGELIRVTENTFGSRVTFYQYFDTYSDESLIIGDAHHNYFISHDSGQTVTKIESMDQKIIEVVFNTYFNSSAYLFGDGGNLFVTNDGGHTITSTKLPEGVQLGFPLDFHSKDPNTFIYYGGKNCDSILSKECHAVAYITRDGGKTFTELLDNTIHCEFAGSQYEHPSDENLIICQVKEKGFTKRSLVSSTDYFKNNKEIIFDDILGYMSSGKFSIVAVTHGENELRAYVTLDGKEFAEAKLPKDLEKFEQEAFTVLNGDPSSILLHFSTNHAFDKGFGRLLKSNSNGTSFVTLEPGVNRVNSGLVDFEKIQGLEGVMVINVVDNMDDVRTKNADKKLKTKITFNDGSDWTFLKPPARDSEGKKYNCKSNSLSSCSLNLHGYTDRTDIRDTYSSGSAIGYMFAVGNVGESLLPYDECSTFLTIDGGATWKEVRKGPYQWEYGDHGGILVLVPDKKASDTISFSIDSGKTWVDYKFTDAKVTISDIVTVPQDSAMRFLLIGASPSVKGSSAKTFTIDFTGIFPRQCIFDFNNQDSDDFSYFKVNPSRAECLFGHQKEYLKKIHNNCFIGNVPLADYSRITKNCSCIRADFECDYNFYKAKDGTCKLVEGLDPIDPSDVCKINQDLIEFSEPTGYRKIPLSTCQGGLRLDASSDLYPCPGKEKQFNQKYGVGALHFILIFGIPFLTFVGIAWFIYINGIRRNGGFSRFGEIRLGDDELIENNNTDKVVNYILKGGMFVFSGLFSRFQKVKHSFNEILTRFRERSGRGGPSYSSLLHDQFLDEADDLLAGHDEDANDLSSFADHDSNFDIDDEGSFTPGLEPEHAPYADEPASTTNTGDAQSPGPVVPSSNDEESL</sequence>
<feature type="domain" description="VPS10" evidence="12">
    <location>
        <begin position="50"/>
        <end position="735"/>
    </location>
</feature>
<reference evidence="13 14" key="1">
    <citation type="journal article" date="2011" name="Proc. Natl. Acad. Sci. U.S.A.">
        <title>Evolutionary erosion of yeast sex chromosomes by mating-type switching accidents.</title>
        <authorList>
            <person name="Gordon J.L."/>
            <person name="Armisen D."/>
            <person name="Proux-Wera E."/>
            <person name="Oheigeartaigh S.S."/>
            <person name="Byrne K.P."/>
            <person name="Wolfe K.H."/>
        </authorList>
    </citation>
    <scope>NUCLEOTIDE SEQUENCE [LARGE SCALE GENOMIC DNA]</scope>
    <source>
        <strain evidence="14">ATCC 10597 / BCRC 20456 / CBS 421 / NBRC 0211 / NRRL Y-12639</strain>
    </source>
</reference>
<feature type="domain" description="VPS10" evidence="12">
    <location>
        <begin position="762"/>
        <end position="1394"/>
    </location>
</feature>
<evidence type="ECO:0000256" key="9">
    <source>
        <dbReference type="SAM" id="MobiDB-lite"/>
    </source>
</evidence>
<dbReference type="GeneID" id="11498415"/>
<dbReference type="Gene3D" id="2.130.10.10">
    <property type="entry name" value="YVTN repeat-like/Quinoprotein amine dehydrogenase"/>
    <property type="match status" value="2"/>
</dbReference>
<dbReference type="OMA" id="ECDYNYY"/>
<dbReference type="Gene3D" id="3.30.60.270">
    <property type="match status" value="2"/>
</dbReference>
<dbReference type="InterPro" id="IPR006581">
    <property type="entry name" value="VPS10"/>
</dbReference>
<proteinExistence type="inferred from homology"/>
<evidence type="ECO:0000256" key="10">
    <source>
        <dbReference type="SAM" id="Phobius"/>
    </source>
</evidence>
<dbReference type="InterPro" id="IPR031778">
    <property type="entry name" value="Sortilin_N"/>
</dbReference>
<dbReference type="EMBL" id="HE580268">
    <property type="protein sequence ID" value="CCD23326.1"/>
    <property type="molecule type" value="Genomic_DNA"/>
</dbReference>
<keyword evidence="6 10" id="KW-1133">Transmembrane helix</keyword>
<comment type="subcellular location">
    <subcellularLocation>
        <location evidence="1">Golgi apparatus</location>
        <location evidence="1">trans-Golgi network membrane</location>
        <topology evidence="1">Single-pass type I membrane protein</topology>
    </subcellularLocation>
</comment>
<evidence type="ECO:0000256" key="1">
    <source>
        <dbReference type="ARBA" id="ARBA00004393"/>
    </source>
</evidence>
<keyword evidence="14" id="KW-1185">Reference proteome</keyword>
<dbReference type="SMART" id="SM00602">
    <property type="entry name" value="VPS10"/>
    <property type="match status" value="2"/>
</dbReference>
<dbReference type="OrthoDB" id="443634at2759"/>
<dbReference type="CDD" id="cd15482">
    <property type="entry name" value="Sialidase_non-viral"/>
    <property type="match status" value="1"/>
</dbReference>
<organism evidence="13 14">
    <name type="scientific">Naumovozyma dairenensis (strain ATCC 10597 / BCRC 20456 / CBS 421 / NBRC 0211 / NRRL Y-12639)</name>
    <name type="common">Saccharomyces dairenensis</name>
    <dbReference type="NCBI Taxonomy" id="1071378"/>
    <lineage>
        <taxon>Eukaryota</taxon>
        <taxon>Fungi</taxon>
        <taxon>Dikarya</taxon>
        <taxon>Ascomycota</taxon>
        <taxon>Saccharomycotina</taxon>
        <taxon>Saccharomycetes</taxon>
        <taxon>Saccharomycetales</taxon>
        <taxon>Saccharomycetaceae</taxon>
        <taxon>Naumovozyma</taxon>
    </lineage>
</organism>
<keyword evidence="8" id="KW-0325">Glycoprotein</keyword>
<dbReference type="Pfam" id="PF15902">
    <property type="entry name" value="Sortilin-Vps10"/>
    <property type="match status" value="2"/>
</dbReference>
<feature type="transmembrane region" description="Helical" evidence="10">
    <location>
        <begin position="1404"/>
        <end position="1427"/>
    </location>
</feature>
<dbReference type="GO" id="GO:0006895">
    <property type="term" value="P:Golgi to endosome transport"/>
    <property type="evidence" value="ECO:0007669"/>
    <property type="project" value="TreeGrafter"/>
</dbReference>
<dbReference type="SUPFAM" id="SSF50939">
    <property type="entry name" value="Sialidases"/>
    <property type="match status" value="1"/>
</dbReference>
<dbReference type="FunFam" id="2.130.10.10:FF:000998">
    <property type="entry name" value="VPS10 homolog 2"/>
    <property type="match status" value="1"/>
</dbReference>
<evidence type="ECO:0000259" key="12">
    <source>
        <dbReference type="SMART" id="SM00602"/>
    </source>
</evidence>
<comment type="similarity">
    <text evidence="2">Belongs to the VPS10-related sortilin family.</text>
</comment>
<evidence type="ECO:0000256" key="7">
    <source>
        <dbReference type="ARBA" id="ARBA00023136"/>
    </source>
</evidence>
<evidence type="ECO:0000256" key="3">
    <source>
        <dbReference type="ARBA" id="ARBA00022692"/>
    </source>
</evidence>
<dbReference type="PANTHER" id="PTHR12106:SF27">
    <property type="entry name" value="SORTILIN-RELATED RECEPTOR"/>
    <property type="match status" value="1"/>
</dbReference>
<dbReference type="GO" id="GO:0005829">
    <property type="term" value="C:cytosol"/>
    <property type="evidence" value="ECO:0007669"/>
    <property type="project" value="GOC"/>
</dbReference>
<keyword evidence="5" id="KW-0677">Repeat</keyword>
<evidence type="ECO:0000313" key="13">
    <source>
        <dbReference type="EMBL" id="CCD23326.1"/>
    </source>
</evidence>
<dbReference type="InterPro" id="IPR031777">
    <property type="entry name" value="Sortilin_C"/>
</dbReference>
<accession>G0W6B5</accession>
<name>G0W6B5_NAUDC</name>
<dbReference type="Pfam" id="PF15901">
    <property type="entry name" value="Sortilin_C"/>
    <property type="match status" value="2"/>
</dbReference>
<dbReference type="GO" id="GO:0016020">
    <property type="term" value="C:membrane"/>
    <property type="evidence" value="ECO:0007669"/>
    <property type="project" value="InterPro"/>
</dbReference>
<evidence type="ECO:0000256" key="11">
    <source>
        <dbReference type="SAM" id="SignalP"/>
    </source>
</evidence>
<feature type="signal peptide" evidence="11">
    <location>
        <begin position="1"/>
        <end position="24"/>
    </location>
</feature>
<dbReference type="FunFam" id="3.30.60.270:FF:000005">
    <property type="entry name" value="Sortilin"/>
    <property type="match status" value="1"/>
</dbReference>
<dbReference type="eggNOG" id="KOG3511">
    <property type="taxonomic scope" value="Eukaryota"/>
</dbReference>
<dbReference type="InterPro" id="IPR050310">
    <property type="entry name" value="VPS10-sortilin"/>
</dbReference>
<keyword evidence="7 10" id="KW-0472">Membrane</keyword>
<dbReference type="GO" id="GO:0006896">
    <property type="term" value="P:Golgi to vacuole transport"/>
    <property type="evidence" value="ECO:0007669"/>
    <property type="project" value="TreeGrafter"/>
</dbReference>